<dbReference type="InterPro" id="IPR016155">
    <property type="entry name" value="Mopterin_synth/thiamin_S_b"/>
</dbReference>
<name>A0A085GMA7_9ENTR</name>
<dbReference type="InterPro" id="IPR003749">
    <property type="entry name" value="ThiS/MoaD-like"/>
</dbReference>
<organism evidence="1 2">
    <name type="scientific">Buttiauxella agrestis ATCC 33320</name>
    <dbReference type="NCBI Taxonomy" id="1006004"/>
    <lineage>
        <taxon>Bacteria</taxon>
        <taxon>Pseudomonadati</taxon>
        <taxon>Pseudomonadota</taxon>
        <taxon>Gammaproteobacteria</taxon>
        <taxon>Enterobacterales</taxon>
        <taxon>Enterobacteriaceae</taxon>
        <taxon>Buttiauxella</taxon>
    </lineage>
</organism>
<dbReference type="STRING" id="1006004.GBAG_0098"/>
<protein>
    <submittedName>
        <fullName evidence="1">Sulfur carrier protein</fullName>
    </submittedName>
</protein>
<accession>A0A085GMA7</accession>
<dbReference type="Pfam" id="PF02597">
    <property type="entry name" value="ThiS"/>
    <property type="match status" value="1"/>
</dbReference>
<gene>
    <name evidence="1" type="primary">thiS</name>
    <name evidence="1" type="ORF">GBAG_0098</name>
</gene>
<dbReference type="EMBL" id="JMPI01000003">
    <property type="protein sequence ID" value="KFC84852.1"/>
    <property type="molecule type" value="Genomic_DNA"/>
</dbReference>
<dbReference type="Gene3D" id="3.10.20.30">
    <property type="match status" value="1"/>
</dbReference>
<proteinExistence type="predicted"/>
<dbReference type="PANTHER" id="PTHR34472">
    <property type="entry name" value="SULFUR CARRIER PROTEIN THIS"/>
    <property type="match status" value="1"/>
</dbReference>
<dbReference type="CDD" id="cd00565">
    <property type="entry name" value="Ubl_ThiS"/>
    <property type="match status" value="1"/>
</dbReference>
<dbReference type="InterPro" id="IPR012675">
    <property type="entry name" value="Beta-grasp_dom_sf"/>
</dbReference>
<evidence type="ECO:0000313" key="2">
    <source>
        <dbReference type="Proteomes" id="UP000028653"/>
    </source>
</evidence>
<dbReference type="RefSeq" id="WP_034492311.1">
    <property type="nucleotide sequence ID" value="NZ_JMPI01000003.1"/>
</dbReference>
<dbReference type="AlphaFoldDB" id="A0A085GMA7"/>
<evidence type="ECO:0000313" key="1">
    <source>
        <dbReference type="EMBL" id="KFC84852.1"/>
    </source>
</evidence>
<dbReference type="Proteomes" id="UP000028653">
    <property type="component" value="Unassembled WGS sequence"/>
</dbReference>
<dbReference type="eggNOG" id="COG2104">
    <property type="taxonomic scope" value="Bacteria"/>
</dbReference>
<dbReference type="SUPFAM" id="SSF54285">
    <property type="entry name" value="MoaD/ThiS"/>
    <property type="match status" value="1"/>
</dbReference>
<sequence length="66" mass="7477">MRIHFNDEPMQCPDNLTLAMLLEQLSLLKPGVALAINQRIVPREQWENYLLNDGDQIVLFQAIAGG</sequence>
<keyword evidence="2" id="KW-1185">Reference proteome</keyword>
<dbReference type="PANTHER" id="PTHR34472:SF1">
    <property type="entry name" value="SULFUR CARRIER PROTEIN THIS"/>
    <property type="match status" value="1"/>
</dbReference>
<dbReference type="NCBIfam" id="TIGR01683">
    <property type="entry name" value="thiS"/>
    <property type="match status" value="1"/>
</dbReference>
<dbReference type="InterPro" id="IPR010035">
    <property type="entry name" value="Thi_S"/>
</dbReference>
<dbReference type="OrthoDB" id="6388078at2"/>
<comment type="caution">
    <text evidence="1">The sequence shown here is derived from an EMBL/GenBank/DDBJ whole genome shotgun (WGS) entry which is preliminary data.</text>
</comment>
<reference evidence="1 2" key="1">
    <citation type="submission" date="2014-05" db="EMBL/GenBank/DDBJ databases">
        <title>ATOL: Assembling a taxonomically balanced genome-scale reconstruction of the evolutionary history of the Enterobacteriaceae.</title>
        <authorList>
            <person name="Plunkett G.III."/>
            <person name="Neeno-Eckwall E.C."/>
            <person name="Glasner J.D."/>
            <person name="Perna N.T."/>
        </authorList>
    </citation>
    <scope>NUCLEOTIDE SEQUENCE [LARGE SCALE GENOMIC DNA]</scope>
    <source>
        <strain evidence="1 2">ATCC 33320</strain>
    </source>
</reference>